<dbReference type="EMBL" id="BSOT01000006">
    <property type="protein sequence ID" value="GLR71749.1"/>
    <property type="molecule type" value="Genomic_DNA"/>
</dbReference>
<dbReference type="GO" id="GO:0043565">
    <property type="term" value="F:sequence-specific DNA binding"/>
    <property type="evidence" value="ECO:0007669"/>
    <property type="project" value="InterPro"/>
</dbReference>
<reference evidence="6" key="1">
    <citation type="journal article" date="2014" name="Int. J. Syst. Evol. Microbiol.">
        <title>Complete genome sequence of Corynebacterium casei LMG S-19264T (=DSM 44701T), isolated from a smear-ripened cheese.</title>
        <authorList>
            <consortium name="US DOE Joint Genome Institute (JGI-PGF)"/>
            <person name="Walter F."/>
            <person name="Albersmeier A."/>
            <person name="Kalinowski J."/>
            <person name="Ruckert C."/>
        </authorList>
    </citation>
    <scope>NUCLEOTIDE SEQUENCE</scope>
    <source>
        <strain evidence="6">NBRC 110023</strain>
    </source>
</reference>
<sequence length="352" mass="40053">MLLILPLMLKRDRSNADYTLSGFLLGQGVVAIYTVFYYNKNLNADTIEFFYPFHFAPFFIIYGTQGILLYWCSKAMMGENPNFLSKKSLSVACVLFLSIASNIWMDKDPYAKNYGISLVILASMSVYFGIVAIRQMQRFDTQIKATYSNVDKLKLDWMRYCATGFVLVWIIGLICFFCGILGYSQVASKLGTVNNIPPLILVTCMVVFSQSVANIAEVTLPLEHENTKDSAWEESPEIIEQLNNLMLNVKVYQDPDLRLEGLADSLGVSERRVSMIINRHHNKNFYDFVNEYRVMDAAEQLKLHDAKSKTIQRVFEDAGFNSKSTFNTLFKKITGQTPSDFRKSSNQSVCVN</sequence>
<accession>A0AA37WKM4</accession>
<feature type="transmembrane region" description="Helical" evidence="4">
    <location>
        <begin position="84"/>
        <end position="104"/>
    </location>
</feature>
<gene>
    <name evidence="6" type="ORF">GCM10007852_26570</name>
</gene>
<feature type="transmembrane region" description="Helical" evidence="4">
    <location>
        <begin position="50"/>
        <end position="72"/>
    </location>
</feature>
<dbReference type="GO" id="GO:0003700">
    <property type="term" value="F:DNA-binding transcription factor activity"/>
    <property type="evidence" value="ECO:0007669"/>
    <property type="project" value="InterPro"/>
</dbReference>
<evidence type="ECO:0000313" key="6">
    <source>
        <dbReference type="EMBL" id="GLR71749.1"/>
    </source>
</evidence>
<dbReference type="PANTHER" id="PTHR43280">
    <property type="entry name" value="ARAC-FAMILY TRANSCRIPTIONAL REGULATOR"/>
    <property type="match status" value="1"/>
</dbReference>
<feature type="transmembrane region" description="Helical" evidence="4">
    <location>
        <begin position="157"/>
        <end position="184"/>
    </location>
</feature>
<evidence type="ECO:0000259" key="5">
    <source>
        <dbReference type="PROSITE" id="PS01124"/>
    </source>
</evidence>
<evidence type="ECO:0000256" key="1">
    <source>
        <dbReference type="ARBA" id="ARBA00023015"/>
    </source>
</evidence>
<keyword evidence="7" id="KW-1185">Reference proteome</keyword>
<feature type="transmembrane region" description="Helical" evidence="4">
    <location>
        <begin position="20"/>
        <end position="38"/>
    </location>
</feature>
<dbReference type="SUPFAM" id="SSF46689">
    <property type="entry name" value="Homeodomain-like"/>
    <property type="match status" value="1"/>
</dbReference>
<evidence type="ECO:0000256" key="2">
    <source>
        <dbReference type="ARBA" id="ARBA00023125"/>
    </source>
</evidence>
<proteinExistence type="predicted"/>
<dbReference type="Pfam" id="PF12833">
    <property type="entry name" value="HTH_18"/>
    <property type="match status" value="1"/>
</dbReference>
<dbReference type="InterPro" id="IPR009057">
    <property type="entry name" value="Homeodomain-like_sf"/>
</dbReference>
<keyword evidence="1" id="KW-0805">Transcription regulation</keyword>
<protein>
    <recommendedName>
        <fullName evidence="5">HTH araC/xylS-type domain-containing protein</fullName>
    </recommendedName>
</protein>
<dbReference type="Proteomes" id="UP001156601">
    <property type="component" value="Unassembled WGS sequence"/>
</dbReference>
<evidence type="ECO:0000256" key="4">
    <source>
        <dbReference type="SAM" id="Phobius"/>
    </source>
</evidence>
<keyword evidence="2" id="KW-0238">DNA-binding</keyword>
<evidence type="ECO:0000313" key="7">
    <source>
        <dbReference type="Proteomes" id="UP001156601"/>
    </source>
</evidence>
<keyword evidence="4" id="KW-0812">Transmembrane</keyword>
<dbReference type="Gene3D" id="1.10.10.60">
    <property type="entry name" value="Homeodomain-like"/>
    <property type="match status" value="2"/>
</dbReference>
<organism evidence="6 7">
    <name type="scientific">Agaribacter marinus</name>
    <dbReference type="NCBI Taxonomy" id="1431249"/>
    <lineage>
        <taxon>Bacteria</taxon>
        <taxon>Pseudomonadati</taxon>
        <taxon>Pseudomonadota</taxon>
        <taxon>Gammaproteobacteria</taxon>
        <taxon>Alteromonadales</taxon>
        <taxon>Alteromonadaceae</taxon>
        <taxon>Agaribacter</taxon>
    </lineage>
</organism>
<keyword evidence="4" id="KW-1133">Transmembrane helix</keyword>
<dbReference type="SMART" id="SM00342">
    <property type="entry name" value="HTH_ARAC"/>
    <property type="match status" value="1"/>
</dbReference>
<reference evidence="6" key="2">
    <citation type="submission" date="2023-01" db="EMBL/GenBank/DDBJ databases">
        <title>Draft genome sequence of Agaribacter marinus strain NBRC 110023.</title>
        <authorList>
            <person name="Sun Q."/>
            <person name="Mori K."/>
        </authorList>
    </citation>
    <scope>NUCLEOTIDE SEQUENCE</scope>
    <source>
        <strain evidence="6">NBRC 110023</strain>
    </source>
</reference>
<keyword evidence="3" id="KW-0804">Transcription</keyword>
<dbReference type="PANTHER" id="PTHR43280:SF29">
    <property type="entry name" value="ARAC-FAMILY TRANSCRIPTIONAL REGULATOR"/>
    <property type="match status" value="1"/>
</dbReference>
<name>A0AA37WKM4_9ALTE</name>
<feature type="domain" description="HTH araC/xylS-type" evidence="5">
    <location>
        <begin position="243"/>
        <end position="344"/>
    </location>
</feature>
<dbReference type="InterPro" id="IPR018060">
    <property type="entry name" value="HTH_AraC"/>
</dbReference>
<feature type="transmembrane region" description="Helical" evidence="4">
    <location>
        <begin position="116"/>
        <end position="136"/>
    </location>
</feature>
<keyword evidence="4" id="KW-0472">Membrane</keyword>
<dbReference type="PROSITE" id="PS01124">
    <property type="entry name" value="HTH_ARAC_FAMILY_2"/>
    <property type="match status" value="1"/>
</dbReference>
<comment type="caution">
    <text evidence="6">The sequence shown here is derived from an EMBL/GenBank/DDBJ whole genome shotgun (WGS) entry which is preliminary data.</text>
</comment>
<dbReference type="AlphaFoldDB" id="A0AA37WKM4"/>
<evidence type="ECO:0000256" key="3">
    <source>
        <dbReference type="ARBA" id="ARBA00023163"/>
    </source>
</evidence>